<comment type="caution">
    <text evidence="1">The sequence shown here is derived from an EMBL/GenBank/DDBJ whole genome shotgun (WGS) entry which is preliminary data.</text>
</comment>
<reference evidence="1 2" key="1">
    <citation type="submission" date="2008-09" db="EMBL/GenBank/DDBJ databases">
        <authorList>
            <person name="Fulton L."/>
            <person name="Clifton S."/>
            <person name="Fulton B."/>
            <person name="Xu J."/>
            <person name="Minx P."/>
            <person name="Pepin K.H."/>
            <person name="Johnson M."/>
            <person name="Thiruvilangam P."/>
            <person name="Bhonagiri V."/>
            <person name="Nash W.E."/>
            <person name="Mardis E.R."/>
            <person name="Wilson R.K."/>
        </authorList>
    </citation>
    <scope>NUCLEOTIDE SEQUENCE [LARGE SCALE GENOMIC DNA]</scope>
    <source>
        <strain evidence="1 2">DSM 13275</strain>
    </source>
</reference>
<dbReference type="RefSeq" id="WP_006440390.1">
    <property type="nucleotide sequence ID" value="NZ_DS995356.1"/>
</dbReference>
<dbReference type="EMBL" id="ABWP01000060">
    <property type="protein sequence ID" value="EEA84843.1"/>
    <property type="molecule type" value="Genomic_DNA"/>
</dbReference>
<dbReference type="HOGENOM" id="CLU_1692429_0_0_9"/>
<name>B6G015_PEPHT</name>
<organism evidence="1 2">
    <name type="scientific">Peptacetobacter hiranonis (strain DSM 13275 / JCM 10541 / KCTC 15199 / TO-931)</name>
    <name type="common">Clostridium hiranonis</name>
    <dbReference type="NCBI Taxonomy" id="500633"/>
    <lineage>
        <taxon>Bacteria</taxon>
        <taxon>Bacillati</taxon>
        <taxon>Bacillota</taxon>
        <taxon>Clostridia</taxon>
        <taxon>Peptostreptococcales</taxon>
        <taxon>Peptostreptococcaceae</taxon>
        <taxon>Peptacetobacter</taxon>
    </lineage>
</organism>
<dbReference type="STRING" id="500633.CLOHIR_01469"/>
<keyword evidence="2" id="KW-1185">Reference proteome</keyword>
<gene>
    <name evidence="1" type="ORF">CLOHIR_01469</name>
</gene>
<evidence type="ECO:0000313" key="1">
    <source>
        <dbReference type="EMBL" id="EEA84843.1"/>
    </source>
</evidence>
<proteinExistence type="predicted"/>
<sequence length="155" mass="17314">MSLKDTINNTNTQKDNLKTVANNIDNKLIELGGEQATNLADVSEKIERMIVQYKKFAIIKPNVSLPSQNISFQQTVKVNLGFLPSIVFVEISPPPELAEKQYGDNVFSNLNSYHEGQHCRGEIASITKNAIKIDINPHWYGQSGSAKIKTIWAIE</sequence>
<evidence type="ECO:0000313" key="2">
    <source>
        <dbReference type="Proteomes" id="UP000003178"/>
    </source>
</evidence>
<accession>B6G015</accession>
<dbReference type="Proteomes" id="UP000003178">
    <property type="component" value="Unassembled WGS sequence"/>
</dbReference>
<protein>
    <submittedName>
        <fullName evidence="1">Uncharacterized protein</fullName>
    </submittedName>
</protein>
<reference evidence="1 2" key="2">
    <citation type="submission" date="2008-10" db="EMBL/GenBank/DDBJ databases">
        <title>Draft genome sequence of Clostridium hiranonis (DSM 13275).</title>
        <authorList>
            <person name="Sudarsanam P."/>
            <person name="Ley R."/>
            <person name="Guruge J."/>
            <person name="Turnbaugh P.J."/>
            <person name="Mahowald M."/>
            <person name="Liep D."/>
            <person name="Gordon J."/>
        </authorList>
    </citation>
    <scope>NUCLEOTIDE SEQUENCE [LARGE SCALE GENOMIC DNA]</scope>
    <source>
        <strain evidence="1 2">DSM 13275</strain>
    </source>
</reference>
<dbReference type="AlphaFoldDB" id="B6G015"/>